<dbReference type="RefSeq" id="XP_056487543.1">
    <property type="nucleotide sequence ID" value="XM_056631992.1"/>
</dbReference>
<comment type="caution">
    <text evidence="1">The sequence shown here is derived from an EMBL/GenBank/DDBJ whole genome shotgun (WGS) entry which is preliminary data.</text>
</comment>
<dbReference type="GeneID" id="81370972"/>
<reference evidence="1" key="2">
    <citation type="journal article" date="2023" name="IMA Fungus">
        <title>Comparative genomic study of the Penicillium genus elucidates a diverse pangenome and 15 lateral gene transfer events.</title>
        <authorList>
            <person name="Petersen C."/>
            <person name="Sorensen T."/>
            <person name="Nielsen M.R."/>
            <person name="Sondergaard T.E."/>
            <person name="Sorensen J.L."/>
            <person name="Fitzpatrick D.A."/>
            <person name="Frisvad J.C."/>
            <person name="Nielsen K.L."/>
        </authorList>
    </citation>
    <scope>NUCLEOTIDE SEQUENCE</scope>
    <source>
        <strain evidence="1">IBT 29677</strain>
    </source>
</reference>
<reference evidence="1" key="1">
    <citation type="submission" date="2022-12" db="EMBL/GenBank/DDBJ databases">
        <authorList>
            <person name="Petersen C."/>
        </authorList>
    </citation>
    <scope>NUCLEOTIDE SEQUENCE</scope>
    <source>
        <strain evidence="1">IBT 29677</strain>
    </source>
</reference>
<gene>
    <name evidence="1" type="ORF">N7509_007355</name>
</gene>
<dbReference type="Proteomes" id="UP001147747">
    <property type="component" value="Unassembled WGS sequence"/>
</dbReference>
<keyword evidence="2" id="KW-1185">Reference proteome</keyword>
<organism evidence="1 2">
    <name type="scientific">Penicillium cosmopolitanum</name>
    <dbReference type="NCBI Taxonomy" id="1131564"/>
    <lineage>
        <taxon>Eukaryota</taxon>
        <taxon>Fungi</taxon>
        <taxon>Dikarya</taxon>
        <taxon>Ascomycota</taxon>
        <taxon>Pezizomycotina</taxon>
        <taxon>Eurotiomycetes</taxon>
        <taxon>Eurotiomycetidae</taxon>
        <taxon>Eurotiales</taxon>
        <taxon>Aspergillaceae</taxon>
        <taxon>Penicillium</taxon>
    </lineage>
</organism>
<proteinExistence type="predicted"/>
<name>A0A9X0B892_9EURO</name>
<evidence type="ECO:0000313" key="2">
    <source>
        <dbReference type="Proteomes" id="UP001147747"/>
    </source>
</evidence>
<dbReference type="OrthoDB" id="2935237at2759"/>
<dbReference type="AlphaFoldDB" id="A0A9X0B892"/>
<protein>
    <submittedName>
        <fullName evidence="1">Uncharacterized protein</fullName>
    </submittedName>
</protein>
<accession>A0A9X0B892</accession>
<dbReference type="EMBL" id="JAPZBU010000008">
    <property type="protein sequence ID" value="KAJ5391865.1"/>
    <property type="molecule type" value="Genomic_DNA"/>
</dbReference>
<evidence type="ECO:0000313" key="1">
    <source>
        <dbReference type="EMBL" id="KAJ5391865.1"/>
    </source>
</evidence>
<sequence>MASTPETQTEPEPEPETLFSILTTERWLHNDITSFIVFQPNGTGHLLFGGDLAPSFVRGFDWKALNTPALEHTINVPTSNNTRTLAHLSLEITITNYDPFPEYYDEKNRPAARTEYNDLNEEGMLPKTYTVRLESGRFAMPVMMDLYGKEDFTGSRRSRLRLAFDKSPYRPRQEWKRERFGIDSMKRETVIFVARAIQENTWDNCVVI</sequence>